<reference evidence="2" key="2">
    <citation type="submission" date="2020-03" db="EMBL/GenBank/DDBJ databases">
        <title>Walnut 2.0.</title>
        <authorList>
            <person name="Marrano A."/>
            <person name="Britton M."/>
            <person name="Zimin A.V."/>
            <person name="Zaini P.A."/>
            <person name="Workman R."/>
            <person name="Puiu D."/>
            <person name="Bianco L."/>
            <person name="Allen B.J."/>
            <person name="Troggio M."/>
            <person name="Leslie C.A."/>
            <person name="Timp W."/>
            <person name="Dendekar A."/>
            <person name="Salzberg S.L."/>
            <person name="Neale D.B."/>
        </authorList>
    </citation>
    <scope>NUCLEOTIDE SEQUENCE</scope>
    <source>
        <tissue evidence="2">Leaves</tissue>
    </source>
</reference>
<keyword evidence="1" id="KW-1133">Transmembrane helix</keyword>
<keyword evidence="1" id="KW-0472">Membrane</keyword>
<evidence type="ECO:0000256" key="1">
    <source>
        <dbReference type="SAM" id="Phobius"/>
    </source>
</evidence>
<dbReference type="AlphaFoldDB" id="A0A834D5M3"/>
<gene>
    <name evidence="2" type="ORF">F2P56_004347</name>
</gene>
<name>A0A834D5M3_JUGRE</name>
<organism evidence="2 3">
    <name type="scientific">Juglans regia</name>
    <name type="common">English walnut</name>
    <dbReference type="NCBI Taxonomy" id="51240"/>
    <lineage>
        <taxon>Eukaryota</taxon>
        <taxon>Viridiplantae</taxon>
        <taxon>Streptophyta</taxon>
        <taxon>Embryophyta</taxon>
        <taxon>Tracheophyta</taxon>
        <taxon>Spermatophyta</taxon>
        <taxon>Magnoliopsida</taxon>
        <taxon>eudicotyledons</taxon>
        <taxon>Gunneridae</taxon>
        <taxon>Pentapetalae</taxon>
        <taxon>rosids</taxon>
        <taxon>fabids</taxon>
        <taxon>Fagales</taxon>
        <taxon>Juglandaceae</taxon>
        <taxon>Juglans</taxon>
    </lineage>
</organism>
<dbReference type="Proteomes" id="UP000619265">
    <property type="component" value="Unassembled WGS sequence"/>
</dbReference>
<evidence type="ECO:0000313" key="3">
    <source>
        <dbReference type="Proteomes" id="UP000619265"/>
    </source>
</evidence>
<keyword evidence="1" id="KW-0812">Transmembrane</keyword>
<sequence>MIFVKGILYQRQSTTFLLFCLKVYLNREAPNFVEKMSVATKYLKAVLQWHFPWRLSKTIEFHVPAIWQAVYSSSLFVLPMGVIKQVIHDFGGWGRVFKLHSLRVSPKGSTMVFRPILNISVEFSMEEIETTLIIGNDTLSDIHIPLFFFFFFFQSLNFSKAFFFLAFSVNKRSLHFKCVFMVVVHCAMLGC</sequence>
<accession>A0A834D5M3</accession>
<reference evidence="2" key="1">
    <citation type="submission" date="2015-10" db="EMBL/GenBank/DDBJ databases">
        <authorList>
            <person name="Martinez-Garcia P.J."/>
            <person name="Crepeau M.W."/>
            <person name="Puiu D."/>
            <person name="Gonzalez-Ibeas D."/>
            <person name="Whalen J."/>
            <person name="Stevens K."/>
            <person name="Paul R."/>
            <person name="Butterfield T."/>
            <person name="Britton M."/>
            <person name="Reagan R."/>
            <person name="Chakraborty S."/>
            <person name="Walawage S.L."/>
            <person name="Vasquez-Gross H.A."/>
            <person name="Cardeno C."/>
            <person name="Famula R."/>
            <person name="Pratt K."/>
            <person name="Kuruganti S."/>
            <person name="Aradhya M.K."/>
            <person name="Leslie C.A."/>
            <person name="Dandekar A.M."/>
            <person name="Salzberg S.L."/>
            <person name="Wegrzyn J.L."/>
            <person name="Langley C.H."/>
            <person name="Neale D.B."/>
        </authorList>
    </citation>
    <scope>NUCLEOTIDE SEQUENCE</scope>
    <source>
        <tissue evidence="2">Leaves</tissue>
    </source>
</reference>
<dbReference type="EMBL" id="LIHL02000002">
    <property type="protein sequence ID" value="KAF5477730.1"/>
    <property type="molecule type" value="Genomic_DNA"/>
</dbReference>
<dbReference type="Gramene" id="Jr02_12600_p1">
    <property type="protein sequence ID" value="cds.Jr02_12600_p1"/>
    <property type="gene ID" value="Jr02_12600"/>
</dbReference>
<comment type="caution">
    <text evidence="2">The sequence shown here is derived from an EMBL/GenBank/DDBJ whole genome shotgun (WGS) entry which is preliminary data.</text>
</comment>
<protein>
    <submittedName>
        <fullName evidence="2">Uncharacterized protein</fullName>
    </submittedName>
</protein>
<feature type="transmembrane region" description="Helical" evidence="1">
    <location>
        <begin position="146"/>
        <end position="167"/>
    </location>
</feature>
<proteinExistence type="predicted"/>
<evidence type="ECO:0000313" key="2">
    <source>
        <dbReference type="EMBL" id="KAF5477730.1"/>
    </source>
</evidence>